<evidence type="ECO:0000313" key="12">
    <source>
        <dbReference type="EMBL" id="RJG57717.1"/>
    </source>
</evidence>
<keyword evidence="8" id="KW-0625">Polysaccharide transport</keyword>
<comment type="subcellular location">
    <subcellularLocation>
        <location evidence="1">Cell membrane</location>
        <topology evidence="1">Multi-pass membrane protein</topology>
    </subcellularLocation>
</comment>
<comment type="caution">
    <text evidence="12">The sequence shown here is derived from an EMBL/GenBank/DDBJ whole genome shotgun (WGS) entry which is preliminary data.</text>
</comment>
<feature type="transmembrane region" description="Helical" evidence="10">
    <location>
        <begin position="66"/>
        <end position="84"/>
    </location>
</feature>
<dbReference type="AlphaFoldDB" id="A0A418YXX1"/>
<keyword evidence="4" id="KW-1003">Cell membrane</keyword>
<dbReference type="Proteomes" id="UP000283469">
    <property type="component" value="Unassembled WGS sequence"/>
</dbReference>
<dbReference type="OrthoDB" id="8479094at2"/>
<feature type="transmembrane region" description="Helical" evidence="10">
    <location>
        <begin position="113"/>
        <end position="135"/>
    </location>
</feature>
<evidence type="ECO:0000256" key="10">
    <source>
        <dbReference type="SAM" id="Phobius"/>
    </source>
</evidence>
<keyword evidence="6 10" id="KW-0812">Transmembrane</keyword>
<dbReference type="PANTHER" id="PTHR30413">
    <property type="entry name" value="INNER MEMBRANE TRANSPORT PERMEASE"/>
    <property type="match status" value="1"/>
</dbReference>
<evidence type="ECO:0000259" key="11">
    <source>
        <dbReference type="Pfam" id="PF01061"/>
    </source>
</evidence>
<keyword evidence="7 10" id="KW-1133">Transmembrane helix</keyword>
<protein>
    <submittedName>
        <fullName evidence="12">Capsule biosynthesis protein</fullName>
    </submittedName>
</protein>
<name>A0A418YXX1_9SPHN</name>
<keyword evidence="5" id="KW-0762">Sugar transport</keyword>
<dbReference type="GO" id="GO:0043190">
    <property type="term" value="C:ATP-binding cassette (ABC) transporter complex"/>
    <property type="evidence" value="ECO:0007669"/>
    <property type="project" value="InterPro"/>
</dbReference>
<dbReference type="EMBL" id="QVRA01000001">
    <property type="protein sequence ID" value="RJG57717.1"/>
    <property type="molecule type" value="Genomic_DNA"/>
</dbReference>
<keyword evidence="3" id="KW-0813">Transport</keyword>
<feature type="transmembrane region" description="Helical" evidence="10">
    <location>
        <begin position="147"/>
        <end position="169"/>
    </location>
</feature>
<dbReference type="InterPro" id="IPR000412">
    <property type="entry name" value="ABC_2_transport"/>
</dbReference>
<gene>
    <name evidence="12" type="ORF">D0Z70_00365</name>
</gene>
<dbReference type="GO" id="GO:0015920">
    <property type="term" value="P:lipopolysaccharide transport"/>
    <property type="evidence" value="ECO:0007669"/>
    <property type="project" value="TreeGrafter"/>
</dbReference>
<organism evidence="12 13">
    <name type="scientific">Sphingobium terrigena</name>
    <dbReference type="NCBI Taxonomy" id="2304063"/>
    <lineage>
        <taxon>Bacteria</taxon>
        <taxon>Pseudomonadati</taxon>
        <taxon>Pseudomonadota</taxon>
        <taxon>Alphaproteobacteria</taxon>
        <taxon>Sphingomonadales</taxon>
        <taxon>Sphingomonadaceae</taxon>
        <taxon>Sphingobium</taxon>
    </lineage>
</organism>
<keyword evidence="9 10" id="KW-0472">Membrane</keyword>
<dbReference type="GO" id="GO:0140359">
    <property type="term" value="F:ABC-type transporter activity"/>
    <property type="evidence" value="ECO:0007669"/>
    <property type="project" value="InterPro"/>
</dbReference>
<dbReference type="Pfam" id="PF01061">
    <property type="entry name" value="ABC2_membrane"/>
    <property type="match status" value="1"/>
</dbReference>
<evidence type="ECO:0000313" key="13">
    <source>
        <dbReference type="Proteomes" id="UP000283469"/>
    </source>
</evidence>
<proteinExistence type="inferred from homology"/>
<comment type="similarity">
    <text evidence="2">Belongs to the ABC-2 integral membrane protein family.</text>
</comment>
<evidence type="ECO:0000256" key="2">
    <source>
        <dbReference type="ARBA" id="ARBA00007783"/>
    </source>
</evidence>
<evidence type="ECO:0000256" key="7">
    <source>
        <dbReference type="ARBA" id="ARBA00022989"/>
    </source>
</evidence>
<feature type="transmembrane region" description="Helical" evidence="10">
    <location>
        <begin position="181"/>
        <end position="202"/>
    </location>
</feature>
<evidence type="ECO:0000256" key="1">
    <source>
        <dbReference type="ARBA" id="ARBA00004651"/>
    </source>
</evidence>
<evidence type="ECO:0000256" key="6">
    <source>
        <dbReference type="ARBA" id="ARBA00022692"/>
    </source>
</evidence>
<evidence type="ECO:0000256" key="8">
    <source>
        <dbReference type="ARBA" id="ARBA00023047"/>
    </source>
</evidence>
<feature type="domain" description="ABC-2 type transporter transmembrane" evidence="11">
    <location>
        <begin position="20"/>
        <end position="226"/>
    </location>
</feature>
<evidence type="ECO:0000256" key="4">
    <source>
        <dbReference type="ARBA" id="ARBA00022475"/>
    </source>
</evidence>
<evidence type="ECO:0000256" key="9">
    <source>
        <dbReference type="ARBA" id="ARBA00023136"/>
    </source>
</evidence>
<dbReference type="RefSeq" id="WP_119743448.1">
    <property type="nucleotide sequence ID" value="NZ_QVRA01000001.1"/>
</dbReference>
<dbReference type="GO" id="GO:0015774">
    <property type="term" value="P:polysaccharide transport"/>
    <property type="evidence" value="ECO:0007669"/>
    <property type="project" value="UniProtKB-KW"/>
</dbReference>
<evidence type="ECO:0000256" key="5">
    <source>
        <dbReference type="ARBA" id="ARBA00022597"/>
    </source>
</evidence>
<sequence length="265" mass="29939">MAKSGLHKLRDGWAAQIRVIHALMIRELITRFGRENIGFLWIMAEPLLFGGLVGIIWHFTHGPTEHGIGIMAFVATGYIPITLFRHSVSRSVAVFTVNQSLLYHRQIKIVDFIIARFNIELLGGMMAYLFMGIVLHAVGEFPVPDDIGLLIAGWFLYALFCFSLCLIIAPLSEVSEAMEKFVPVTTYVMIPFSGLLYLVSWMHPSVRDFLLLSPFVNCMEMMRKGIWGANITAYYNIWNPIGCTIVFTMFGLILCRVVRGKLSVE</sequence>
<dbReference type="InterPro" id="IPR013525">
    <property type="entry name" value="ABC2_TM"/>
</dbReference>
<keyword evidence="13" id="KW-1185">Reference proteome</keyword>
<dbReference type="PRINTS" id="PR00164">
    <property type="entry name" value="ABC2TRNSPORT"/>
</dbReference>
<evidence type="ECO:0000256" key="3">
    <source>
        <dbReference type="ARBA" id="ARBA00022448"/>
    </source>
</evidence>
<feature type="transmembrane region" description="Helical" evidence="10">
    <location>
        <begin position="39"/>
        <end position="60"/>
    </location>
</feature>
<feature type="transmembrane region" description="Helical" evidence="10">
    <location>
        <begin position="237"/>
        <end position="258"/>
    </location>
</feature>
<dbReference type="PANTHER" id="PTHR30413:SF10">
    <property type="entry name" value="CAPSULE POLYSACCHARIDE EXPORT INNER-MEMBRANE PROTEIN CTRC"/>
    <property type="match status" value="1"/>
</dbReference>
<accession>A0A418YXX1</accession>
<reference evidence="12 13" key="1">
    <citation type="submission" date="2018-08" db="EMBL/GenBank/DDBJ databases">
        <title>Sphingobium sp. EO9.</title>
        <authorList>
            <person name="Park Y."/>
            <person name="Kim K.H."/>
            <person name="Jeon C.O."/>
        </authorList>
    </citation>
    <scope>NUCLEOTIDE SEQUENCE [LARGE SCALE GENOMIC DNA]</scope>
    <source>
        <strain evidence="12 13">EO9</strain>
    </source>
</reference>